<organism evidence="1 2">
    <name type="scientific">Prauserella isguenensis</name>
    <dbReference type="NCBI Taxonomy" id="1470180"/>
    <lineage>
        <taxon>Bacteria</taxon>
        <taxon>Bacillati</taxon>
        <taxon>Actinomycetota</taxon>
        <taxon>Actinomycetes</taxon>
        <taxon>Pseudonocardiales</taxon>
        <taxon>Pseudonocardiaceae</taxon>
        <taxon>Prauserella</taxon>
    </lineage>
</organism>
<name>A0A839S9I0_9PSEU</name>
<dbReference type="EMBL" id="JACHWU010000009">
    <property type="protein sequence ID" value="MBB3053339.1"/>
    <property type="molecule type" value="Genomic_DNA"/>
</dbReference>
<keyword evidence="2" id="KW-1185">Reference proteome</keyword>
<gene>
    <name evidence="1" type="ORF">FHS23_004388</name>
</gene>
<evidence type="ECO:0000313" key="1">
    <source>
        <dbReference type="EMBL" id="MBB3053339.1"/>
    </source>
</evidence>
<evidence type="ECO:0000313" key="2">
    <source>
        <dbReference type="Proteomes" id="UP000550714"/>
    </source>
</evidence>
<protein>
    <recommendedName>
        <fullName evidence="3">DUF397 domain-containing protein</fullName>
    </recommendedName>
</protein>
<reference evidence="1 2" key="1">
    <citation type="submission" date="2020-08" db="EMBL/GenBank/DDBJ databases">
        <title>Genomic Encyclopedia of Type Strains, Phase III (KMG-III): the genomes of soil and plant-associated and newly described type strains.</title>
        <authorList>
            <person name="Whitman W."/>
        </authorList>
    </citation>
    <scope>NUCLEOTIDE SEQUENCE [LARGE SCALE GENOMIC DNA]</scope>
    <source>
        <strain evidence="1 2">CECT 8577</strain>
    </source>
</reference>
<dbReference type="Proteomes" id="UP000550714">
    <property type="component" value="Unassembled WGS sequence"/>
</dbReference>
<comment type="caution">
    <text evidence="1">The sequence shown here is derived from an EMBL/GenBank/DDBJ whole genome shotgun (WGS) entry which is preliminary data.</text>
</comment>
<dbReference type="AlphaFoldDB" id="A0A839S9I0"/>
<evidence type="ECO:0008006" key="3">
    <source>
        <dbReference type="Google" id="ProtNLM"/>
    </source>
</evidence>
<sequence>MRSGETVGLCLEMTRRTDGMYAFRGTVPQPSGTGAELKFTEAEVVAFLDGVAKGEFDQETTPDMAVCGKPAPGFVSVDSLHSPRSVTR</sequence>
<proteinExistence type="predicted"/>
<accession>A0A839S9I0</accession>